<evidence type="ECO:0000313" key="6">
    <source>
        <dbReference type="EMBL" id="KZM34586.1"/>
    </source>
</evidence>
<comment type="similarity">
    <text evidence="2">Belongs to the EfeM/EfeO family.</text>
</comment>
<protein>
    <submittedName>
        <fullName evidence="6">Efem/EfeO family lipoprotein</fullName>
    </submittedName>
</protein>
<keyword evidence="6" id="KW-0449">Lipoprotein</keyword>
<dbReference type="NCBIfam" id="NF041757">
    <property type="entry name" value="EfeO"/>
    <property type="match status" value="1"/>
</dbReference>
<dbReference type="Proteomes" id="UP000076447">
    <property type="component" value="Unassembled WGS sequence"/>
</dbReference>
<evidence type="ECO:0000256" key="2">
    <source>
        <dbReference type="ARBA" id="ARBA00005989"/>
    </source>
</evidence>
<dbReference type="InterPro" id="IPR034981">
    <property type="entry name" value="Imelysin-like_EfeO/Algp7"/>
</dbReference>
<dbReference type="OrthoDB" id="7348379at2"/>
<dbReference type="Gene3D" id="1.20.1420.20">
    <property type="entry name" value="M75 peptidase, HXXE motif"/>
    <property type="match status" value="1"/>
</dbReference>
<reference evidence="6 7" key="1">
    <citation type="submission" date="2016-01" db="EMBL/GenBank/DDBJ databases">
        <title>Genome sequence of Oerskovia enterophila VJag, an agar and cellulose degrading bacterium.</title>
        <authorList>
            <person name="Poehlein A."/>
            <person name="Jag V."/>
            <person name="Bengelsdorf F."/>
            <person name="Duerre P."/>
            <person name="Daniel R."/>
        </authorList>
    </citation>
    <scope>NUCLEOTIDE SEQUENCE [LARGE SCALE GENOMIC DNA]</scope>
    <source>
        <strain evidence="6 7">VJag</strain>
    </source>
</reference>
<feature type="chain" id="PRO_5007845236" evidence="4">
    <location>
        <begin position="25"/>
        <end position="406"/>
    </location>
</feature>
<comment type="subcellular location">
    <subcellularLocation>
        <location evidence="1">Cell envelope</location>
    </subcellularLocation>
</comment>
<evidence type="ECO:0000256" key="1">
    <source>
        <dbReference type="ARBA" id="ARBA00004196"/>
    </source>
</evidence>
<accession>A0A163QVQ5</accession>
<dbReference type="RefSeq" id="WP_068709331.1">
    <property type="nucleotide sequence ID" value="NZ_LRIE01000079.1"/>
</dbReference>
<evidence type="ECO:0000259" key="5">
    <source>
        <dbReference type="Pfam" id="PF09375"/>
    </source>
</evidence>
<evidence type="ECO:0000313" key="7">
    <source>
        <dbReference type="Proteomes" id="UP000076447"/>
    </source>
</evidence>
<dbReference type="PANTHER" id="PTHR39192:SF1">
    <property type="entry name" value="IRON UPTAKE SYSTEM COMPONENT EFEO"/>
    <property type="match status" value="1"/>
</dbReference>
<gene>
    <name evidence="6" type="ORF">OJAG_28850</name>
</gene>
<organism evidence="6 7">
    <name type="scientific">Oerskovia enterophila</name>
    <dbReference type="NCBI Taxonomy" id="43678"/>
    <lineage>
        <taxon>Bacteria</taxon>
        <taxon>Bacillati</taxon>
        <taxon>Actinomycetota</taxon>
        <taxon>Actinomycetes</taxon>
        <taxon>Micrococcales</taxon>
        <taxon>Cellulomonadaceae</taxon>
        <taxon>Oerskovia</taxon>
    </lineage>
</organism>
<dbReference type="AlphaFoldDB" id="A0A163QVQ5"/>
<sequence length="406" mass="43206">MTRSRATRVAAPLLAVALLVPALAACTPNDPPAAGATGAADGSAKLTVDSSADACTLSAAEAPSGNIVFSVTNTGDDVTEFYLLAEDGLRIVSEVENIGPGISRDLVLTAKPGRYVTACKPGMIGDGIRSDFTVTDSGKDVEPTGAVADQIALASTNYVAYVKDQTEQLLEGTQEFVTAYKAGDDEAAKALYAPVRVHWERIEPVAESFGDLDPKMDLREADLEEGQEWTGWHLLEKDLWQPAPDANGGETYVALTPEQRTQYADQLLADTQELFDRTHEASFAGGIDAPAIGNGAKGLLDEVATGKVTGEEEIWSHTDLWDFQANVDGAKVAYDGLRDVVSAKDEKLATTLDERFQALQGLLDEQRQGDGFVLYTDLTPEQVKALSQAVDSLSEPLSQLTAAVVL</sequence>
<dbReference type="STRING" id="43678.OJAG_28850"/>
<dbReference type="Pfam" id="PF09375">
    <property type="entry name" value="Peptidase_M75"/>
    <property type="match status" value="1"/>
</dbReference>
<dbReference type="InterPro" id="IPR038352">
    <property type="entry name" value="Imelysin_sf"/>
</dbReference>
<feature type="domain" description="Imelysin-like" evidence="5">
    <location>
        <begin position="155"/>
        <end position="400"/>
    </location>
</feature>
<dbReference type="InterPro" id="IPR018976">
    <property type="entry name" value="Imelysin-like"/>
</dbReference>
<feature type="signal peptide" evidence="4">
    <location>
        <begin position="1"/>
        <end position="24"/>
    </location>
</feature>
<evidence type="ECO:0000256" key="3">
    <source>
        <dbReference type="ARBA" id="ARBA00022729"/>
    </source>
</evidence>
<dbReference type="GO" id="GO:0030313">
    <property type="term" value="C:cell envelope"/>
    <property type="evidence" value="ECO:0007669"/>
    <property type="project" value="UniProtKB-SubCell"/>
</dbReference>
<evidence type="ECO:0000256" key="4">
    <source>
        <dbReference type="SAM" id="SignalP"/>
    </source>
</evidence>
<keyword evidence="3 4" id="KW-0732">Signal</keyword>
<dbReference type="PATRIC" id="fig|43678.3.peg.3018"/>
<dbReference type="CDD" id="cd14656">
    <property type="entry name" value="Imelysin-like_EfeO"/>
    <property type="match status" value="1"/>
</dbReference>
<dbReference type="PROSITE" id="PS51257">
    <property type="entry name" value="PROKAR_LIPOPROTEIN"/>
    <property type="match status" value="1"/>
</dbReference>
<dbReference type="PANTHER" id="PTHR39192">
    <property type="entry name" value="IRON UPTAKE SYSTEM COMPONENT EFEO"/>
    <property type="match status" value="1"/>
</dbReference>
<comment type="caution">
    <text evidence="6">The sequence shown here is derived from an EMBL/GenBank/DDBJ whole genome shotgun (WGS) entry which is preliminary data.</text>
</comment>
<proteinExistence type="inferred from homology"/>
<dbReference type="InterPro" id="IPR053377">
    <property type="entry name" value="Iron_uptake_EfeM/EfeO"/>
</dbReference>
<name>A0A163QVQ5_9CELL</name>
<dbReference type="InterPro" id="IPR050894">
    <property type="entry name" value="EfeM/EfeO_iron_uptake"/>
</dbReference>
<dbReference type="EMBL" id="LRIE01000079">
    <property type="protein sequence ID" value="KZM34586.1"/>
    <property type="molecule type" value="Genomic_DNA"/>
</dbReference>